<feature type="domain" description="Phosphate acetyl/butaryl transferase" evidence="4">
    <location>
        <begin position="62"/>
        <end position="297"/>
    </location>
</feature>
<name>A0ABR8U584_9BACL</name>
<accession>A0ABR8U584</accession>
<evidence type="ECO:0000259" key="4">
    <source>
        <dbReference type="Pfam" id="PF01515"/>
    </source>
</evidence>
<dbReference type="PIRSF" id="PIRSF000428">
    <property type="entry name" value="P_Ac_trans"/>
    <property type="match status" value="1"/>
</dbReference>
<evidence type="ECO:0000256" key="1">
    <source>
        <dbReference type="ARBA" id="ARBA00005656"/>
    </source>
</evidence>
<gene>
    <name evidence="5" type="primary">yqiS</name>
    <name evidence="5" type="ORF">H9649_01325</name>
</gene>
<dbReference type="InterPro" id="IPR012147">
    <property type="entry name" value="P_Ac_Bu_trans"/>
</dbReference>
<evidence type="ECO:0000256" key="3">
    <source>
        <dbReference type="ARBA" id="ARBA00023315"/>
    </source>
</evidence>
<evidence type="ECO:0000313" key="5">
    <source>
        <dbReference type="EMBL" id="MBD7983206.1"/>
    </source>
</evidence>
<dbReference type="PANTHER" id="PTHR43356:SF2">
    <property type="entry name" value="PHOSPHATE ACETYLTRANSFERASE"/>
    <property type="match status" value="1"/>
</dbReference>
<evidence type="ECO:0000256" key="2">
    <source>
        <dbReference type="ARBA" id="ARBA00022679"/>
    </source>
</evidence>
<sequence>MTTLDALVEQAAVISTSRIVSVACAADEEVLEAVEMAMMRGIASFILFDDEGKISELINGRFPELANHPSIQIRHTESMLESAEKSVRAVSSGEAHVLMKGNLPTAVIMKSVLNGDYGLRTGKVLSHVAAFEVNGYNRLLFVTDAGMNIAPDLHEKAQIIRNAVATAKACGVQLPIVAPLAAIETVNPNMAPTTDAAMLTVMNKRGQIKDCIVDGPLALDNAVSIESAHHKGIISETAGKADILMVPSIESGNILYKSLMYFANAKVGGIIQGAKAPIVLTSRSDSAESKLYSLALAIQTSKN</sequence>
<dbReference type="InterPro" id="IPR002505">
    <property type="entry name" value="PTA_PTB"/>
</dbReference>
<comment type="similarity">
    <text evidence="1">Belongs to the phosphate acetyltransferase and butyryltransferase family.</text>
</comment>
<proteinExistence type="inferred from homology"/>
<dbReference type="SUPFAM" id="SSF53659">
    <property type="entry name" value="Isocitrate/Isopropylmalate dehydrogenase-like"/>
    <property type="match status" value="1"/>
</dbReference>
<dbReference type="EC" id="2.3.1.19" evidence="5"/>
<dbReference type="Gene3D" id="3.40.718.10">
    <property type="entry name" value="Isopropylmalate Dehydrogenase"/>
    <property type="match status" value="1"/>
</dbReference>
<dbReference type="Proteomes" id="UP000626786">
    <property type="component" value="Unassembled WGS sequence"/>
</dbReference>
<dbReference type="RefSeq" id="WP_191692841.1">
    <property type="nucleotide sequence ID" value="NZ_JACSQN010000001.1"/>
</dbReference>
<evidence type="ECO:0000313" key="6">
    <source>
        <dbReference type="Proteomes" id="UP000626786"/>
    </source>
</evidence>
<keyword evidence="3 5" id="KW-0012">Acyltransferase</keyword>
<keyword evidence="2 5" id="KW-0808">Transferase</keyword>
<organism evidence="5 6">
    <name type="scientific">Sporosarcina quadrami</name>
    <dbReference type="NCBI Taxonomy" id="2762234"/>
    <lineage>
        <taxon>Bacteria</taxon>
        <taxon>Bacillati</taxon>
        <taxon>Bacillota</taxon>
        <taxon>Bacilli</taxon>
        <taxon>Bacillales</taxon>
        <taxon>Caryophanaceae</taxon>
        <taxon>Sporosarcina</taxon>
    </lineage>
</organism>
<dbReference type="Pfam" id="PF01515">
    <property type="entry name" value="PTA_PTB"/>
    <property type="match status" value="1"/>
</dbReference>
<dbReference type="InterPro" id="IPR050500">
    <property type="entry name" value="Phos_Acetyltrans/Butyryltrans"/>
</dbReference>
<reference evidence="5 6" key="1">
    <citation type="submission" date="2020-08" db="EMBL/GenBank/DDBJ databases">
        <title>A Genomic Blueprint of the Chicken Gut Microbiome.</title>
        <authorList>
            <person name="Gilroy R."/>
            <person name="Ravi A."/>
            <person name="Getino M."/>
            <person name="Pursley I."/>
            <person name="Horton D.L."/>
            <person name="Alikhan N.-F."/>
            <person name="Baker D."/>
            <person name="Gharbi K."/>
            <person name="Hall N."/>
            <person name="Watson M."/>
            <person name="Adriaenssens E.M."/>
            <person name="Foster-Nyarko E."/>
            <person name="Jarju S."/>
            <person name="Secka A."/>
            <person name="Antonio M."/>
            <person name="Oren A."/>
            <person name="Chaudhuri R."/>
            <person name="La Ragione R.M."/>
            <person name="Hildebrand F."/>
            <person name="Pallen M.J."/>
        </authorList>
    </citation>
    <scope>NUCLEOTIDE SEQUENCE [LARGE SCALE GENOMIC DNA]</scope>
    <source>
        <strain evidence="5 6">Sa2YVA2</strain>
    </source>
</reference>
<dbReference type="GO" id="GO:0050182">
    <property type="term" value="F:phosphate butyryltransferase activity"/>
    <property type="evidence" value="ECO:0007669"/>
    <property type="project" value="UniProtKB-EC"/>
</dbReference>
<dbReference type="NCBIfam" id="NF006045">
    <property type="entry name" value="PRK08190.1"/>
    <property type="match status" value="1"/>
</dbReference>
<dbReference type="EMBL" id="JACSQN010000001">
    <property type="protein sequence ID" value="MBD7983206.1"/>
    <property type="molecule type" value="Genomic_DNA"/>
</dbReference>
<protein>
    <submittedName>
        <fullName evidence="5">Phosphate butyryltransferase</fullName>
        <ecNumber evidence="5">2.3.1.19</ecNumber>
    </submittedName>
</protein>
<dbReference type="PANTHER" id="PTHR43356">
    <property type="entry name" value="PHOSPHATE ACETYLTRANSFERASE"/>
    <property type="match status" value="1"/>
</dbReference>
<comment type="caution">
    <text evidence="5">The sequence shown here is derived from an EMBL/GenBank/DDBJ whole genome shotgun (WGS) entry which is preliminary data.</text>
</comment>
<dbReference type="NCBIfam" id="NF005837">
    <property type="entry name" value="PRK07742.1"/>
    <property type="match status" value="1"/>
</dbReference>
<keyword evidence="6" id="KW-1185">Reference proteome</keyword>